<name>A0A1H6TUU5_9BURK</name>
<proteinExistence type="predicted"/>
<dbReference type="Proteomes" id="UP000198866">
    <property type="component" value="Unassembled WGS sequence"/>
</dbReference>
<evidence type="ECO:0000313" key="2">
    <source>
        <dbReference type="EMBL" id="SEI81027.1"/>
    </source>
</evidence>
<sequence>MHKAVLPKLRKARPAPGKDESVAKCSLRDSLLTWFDRVQSEHIFRRKSYSLEDLTWRFQGLDVWLTAGNSILESSKGYLPFQ</sequence>
<reference evidence="3" key="1">
    <citation type="submission" date="2016-10" db="EMBL/GenBank/DDBJ databases">
        <authorList>
            <person name="Varghese N."/>
            <person name="Submissions S."/>
        </authorList>
    </citation>
    <scope>NUCLEOTIDE SEQUENCE [LARGE SCALE GENOMIC DNA]</scope>
    <source>
        <strain evidence="3">LMG 26031</strain>
    </source>
</reference>
<organism evidence="2 3">
    <name type="scientific">Paraburkholderia diazotrophica</name>
    <dbReference type="NCBI Taxonomy" id="667676"/>
    <lineage>
        <taxon>Bacteria</taxon>
        <taxon>Pseudomonadati</taxon>
        <taxon>Pseudomonadota</taxon>
        <taxon>Betaproteobacteria</taxon>
        <taxon>Burkholderiales</taxon>
        <taxon>Burkholderiaceae</taxon>
        <taxon>Paraburkholderia</taxon>
    </lineage>
</organism>
<evidence type="ECO:0000256" key="1">
    <source>
        <dbReference type="SAM" id="MobiDB-lite"/>
    </source>
</evidence>
<feature type="compositionally biased region" description="Basic residues" evidence="1">
    <location>
        <begin position="1"/>
        <end position="13"/>
    </location>
</feature>
<protein>
    <submittedName>
        <fullName evidence="2">Uncharacterized protein</fullName>
    </submittedName>
</protein>
<accession>A0A1H6TUU5</accession>
<dbReference type="AlphaFoldDB" id="A0A1H6TUU5"/>
<gene>
    <name evidence="2" type="ORF">SAMN05192539_1004181</name>
</gene>
<keyword evidence="3" id="KW-1185">Reference proteome</keyword>
<dbReference type="EMBL" id="FNYE01000004">
    <property type="protein sequence ID" value="SEI81027.1"/>
    <property type="molecule type" value="Genomic_DNA"/>
</dbReference>
<feature type="region of interest" description="Disordered" evidence="1">
    <location>
        <begin position="1"/>
        <end position="21"/>
    </location>
</feature>
<evidence type="ECO:0000313" key="3">
    <source>
        <dbReference type="Proteomes" id="UP000198866"/>
    </source>
</evidence>